<sequence length="160" mass="18340">MIEGRDSALNKLKAALADDRQWTDILDSVDELIKIHLAVFVEPYFTFISEGKKSIETRFSKNRIAPFECIEKGDIILLKRSGAGIAGVCVVDQVWFYHLLPGSLDQIKEQFGRGICPSNSDFWDERQSASYCSLIWITSFRSFEDIPFKKSDRRGWVILK</sequence>
<dbReference type="AlphaFoldDB" id="A0A7W7YHJ9"/>
<gene>
    <name evidence="1" type="ORF">HNQ64_000575</name>
</gene>
<reference evidence="1 2" key="1">
    <citation type="submission" date="2020-08" db="EMBL/GenBank/DDBJ databases">
        <title>Genomic Encyclopedia of Type Strains, Phase IV (KMG-IV): sequencing the most valuable type-strain genomes for metagenomic binning, comparative biology and taxonomic classification.</title>
        <authorList>
            <person name="Goeker M."/>
        </authorList>
    </citation>
    <scope>NUCLEOTIDE SEQUENCE [LARGE SCALE GENOMIC DNA]</scope>
    <source>
        <strain evidence="1 2">DSM 12251</strain>
    </source>
</reference>
<comment type="caution">
    <text evidence="1">The sequence shown here is derived from an EMBL/GenBank/DDBJ whole genome shotgun (WGS) entry which is preliminary data.</text>
</comment>
<proteinExistence type="predicted"/>
<dbReference type="RefSeq" id="WP_184205127.1">
    <property type="nucleotide sequence ID" value="NZ_JACHIF010000001.1"/>
</dbReference>
<name>A0A7W7YHJ9_9BACT</name>
<protein>
    <recommendedName>
        <fullName evidence="3">ASCH domain-containing protein</fullName>
    </recommendedName>
</protein>
<dbReference type="Proteomes" id="UP000534294">
    <property type="component" value="Unassembled WGS sequence"/>
</dbReference>
<evidence type="ECO:0000313" key="1">
    <source>
        <dbReference type="EMBL" id="MBB5036341.1"/>
    </source>
</evidence>
<evidence type="ECO:0008006" key="3">
    <source>
        <dbReference type="Google" id="ProtNLM"/>
    </source>
</evidence>
<accession>A0A7W7YHJ9</accession>
<dbReference type="SUPFAM" id="SSF88697">
    <property type="entry name" value="PUA domain-like"/>
    <property type="match status" value="1"/>
</dbReference>
<evidence type="ECO:0000313" key="2">
    <source>
        <dbReference type="Proteomes" id="UP000534294"/>
    </source>
</evidence>
<organism evidence="1 2">
    <name type="scientific">Prosthecobacter dejongeii</name>
    <dbReference type="NCBI Taxonomy" id="48465"/>
    <lineage>
        <taxon>Bacteria</taxon>
        <taxon>Pseudomonadati</taxon>
        <taxon>Verrucomicrobiota</taxon>
        <taxon>Verrucomicrobiia</taxon>
        <taxon>Verrucomicrobiales</taxon>
        <taxon>Verrucomicrobiaceae</taxon>
        <taxon>Prosthecobacter</taxon>
    </lineage>
</organism>
<keyword evidence="2" id="KW-1185">Reference proteome</keyword>
<dbReference type="InterPro" id="IPR015947">
    <property type="entry name" value="PUA-like_sf"/>
</dbReference>
<dbReference type="EMBL" id="JACHIF010000001">
    <property type="protein sequence ID" value="MBB5036341.1"/>
    <property type="molecule type" value="Genomic_DNA"/>
</dbReference>